<gene>
    <name evidence="1" type="ORF">SAMN04488055_4127</name>
</gene>
<sequence length="248" mass="29244">MRLHIGTSGWSYKEWKGRYYPEKLKPVQWLYFYSREFRCVEINSSFYHLPKAQTVLNWAQAVPEDFRFCPKMSRYVSHYQKLHDAADSLRLFFTIFDPIKDKLGPILIQLPAQVPFNREVAAPFFDLLVSVYGEYSFALEVRHESWLQPQSVELLQQYDISLVIAQSAMPFPYHERITAHDVYLRFHGPGKLYASRYDDATMLSYAKKCAQWMSGGHSIWVFFNNTFHGDALENARLLERYILECLQV</sequence>
<evidence type="ECO:0000313" key="2">
    <source>
        <dbReference type="Proteomes" id="UP000185003"/>
    </source>
</evidence>
<dbReference type="InterPro" id="IPR036520">
    <property type="entry name" value="UPF0759_sf"/>
</dbReference>
<name>A0A1N6JL22_9BACT</name>
<dbReference type="Gene3D" id="3.20.20.410">
    <property type="entry name" value="Protein of unknown function UPF0759"/>
    <property type="match status" value="1"/>
</dbReference>
<accession>A0A1N6JL22</accession>
<dbReference type="Pfam" id="PF01904">
    <property type="entry name" value="DUF72"/>
    <property type="match status" value="1"/>
</dbReference>
<evidence type="ECO:0000313" key="1">
    <source>
        <dbReference type="EMBL" id="SIO44933.1"/>
    </source>
</evidence>
<dbReference type="Proteomes" id="UP000185003">
    <property type="component" value="Unassembled WGS sequence"/>
</dbReference>
<dbReference type="SUPFAM" id="SSF117396">
    <property type="entry name" value="TM1631-like"/>
    <property type="match status" value="1"/>
</dbReference>
<keyword evidence="2" id="KW-1185">Reference proteome</keyword>
<proteinExistence type="predicted"/>
<dbReference type="PANTHER" id="PTHR30348">
    <property type="entry name" value="UNCHARACTERIZED PROTEIN YECE"/>
    <property type="match status" value="1"/>
</dbReference>
<dbReference type="EMBL" id="FSRA01000002">
    <property type="protein sequence ID" value="SIO44933.1"/>
    <property type="molecule type" value="Genomic_DNA"/>
</dbReference>
<dbReference type="AlphaFoldDB" id="A0A1N6JL22"/>
<organism evidence="1 2">
    <name type="scientific">Chitinophaga niabensis</name>
    <dbReference type="NCBI Taxonomy" id="536979"/>
    <lineage>
        <taxon>Bacteria</taxon>
        <taxon>Pseudomonadati</taxon>
        <taxon>Bacteroidota</taxon>
        <taxon>Chitinophagia</taxon>
        <taxon>Chitinophagales</taxon>
        <taxon>Chitinophagaceae</taxon>
        <taxon>Chitinophaga</taxon>
    </lineage>
</organism>
<dbReference type="STRING" id="536979.SAMN04488055_4127"/>
<protein>
    <submittedName>
        <fullName evidence="1">Uncharacterized conserved protein YecE, DUF72 family</fullName>
    </submittedName>
</protein>
<dbReference type="PANTHER" id="PTHR30348:SF4">
    <property type="entry name" value="DUF72 DOMAIN-CONTAINING PROTEIN"/>
    <property type="match status" value="1"/>
</dbReference>
<dbReference type="InterPro" id="IPR002763">
    <property type="entry name" value="DUF72"/>
</dbReference>
<reference evidence="2" key="1">
    <citation type="submission" date="2016-11" db="EMBL/GenBank/DDBJ databases">
        <authorList>
            <person name="Varghese N."/>
            <person name="Submissions S."/>
        </authorList>
    </citation>
    <scope>NUCLEOTIDE SEQUENCE [LARGE SCALE GENOMIC DNA]</scope>
    <source>
        <strain evidence="2">DSM 24787</strain>
    </source>
</reference>